<protein>
    <submittedName>
        <fullName evidence="7">AI-2E family transporter</fullName>
    </submittedName>
</protein>
<sequence>MATSSEETTWKQITLFLLTFSSVIVCALLLWPFFGAIVGAIVLAVITQHPYDWLATKIRNRSAAAALGLALVLLAFVVPGFFLAQNIGKQAIAVVSTVRNDATQEKFSEFLGGHPAAASRVEVVSNSIDPGHAAQAAAAYVGSKIGGLLGNSVRLITQLVVMLFLLFFLFRDRSLALTFLHSLLPLRTEESSELLTRVGDTIFTTALGRLAVAGVQGVLIGLAFWVLGVPGVILWAFTTAVMAMIPAFGTLLVWGPIAIYLGISGHWGKALLLVVWGGVIVSTIDNFLYPILVGTRLRSHTATILISILGGIALFGIMGVILGPVFFTIASTLLEFWRARTGNSSIQISS</sequence>
<evidence type="ECO:0000256" key="1">
    <source>
        <dbReference type="ARBA" id="ARBA00004141"/>
    </source>
</evidence>
<feature type="transmembrane region" description="Helical" evidence="6">
    <location>
        <begin position="15"/>
        <end position="43"/>
    </location>
</feature>
<dbReference type="Pfam" id="PF01594">
    <property type="entry name" value="AI-2E_transport"/>
    <property type="match status" value="1"/>
</dbReference>
<keyword evidence="5 6" id="KW-0472">Membrane</keyword>
<proteinExistence type="inferred from homology"/>
<feature type="transmembrane region" description="Helical" evidence="6">
    <location>
        <begin position="304"/>
        <end position="330"/>
    </location>
</feature>
<feature type="transmembrane region" description="Helical" evidence="6">
    <location>
        <begin position="152"/>
        <end position="170"/>
    </location>
</feature>
<evidence type="ECO:0000256" key="3">
    <source>
        <dbReference type="ARBA" id="ARBA00022692"/>
    </source>
</evidence>
<dbReference type="InterPro" id="IPR002549">
    <property type="entry name" value="AI-2E-like"/>
</dbReference>
<evidence type="ECO:0000313" key="7">
    <source>
        <dbReference type="EMBL" id="XBH12636.1"/>
    </source>
</evidence>
<comment type="similarity">
    <text evidence="2">Belongs to the autoinducer-2 exporter (AI-2E) (TC 2.A.86) family.</text>
</comment>
<gene>
    <name evidence="7" type="ORF">P8936_13170</name>
</gene>
<organism evidence="7">
    <name type="scientific">Edaphobacter paludis</name>
    <dbReference type="NCBI Taxonomy" id="3035702"/>
    <lineage>
        <taxon>Bacteria</taxon>
        <taxon>Pseudomonadati</taxon>
        <taxon>Acidobacteriota</taxon>
        <taxon>Terriglobia</taxon>
        <taxon>Terriglobales</taxon>
        <taxon>Acidobacteriaceae</taxon>
        <taxon>Edaphobacter</taxon>
    </lineage>
</organism>
<comment type="subcellular location">
    <subcellularLocation>
        <location evidence="1">Membrane</location>
        <topology evidence="1">Multi-pass membrane protein</topology>
    </subcellularLocation>
</comment>
<keyword evidence="3 6" id="KW-0812">Transmembrane</keyword>
<dbReference type="EMBL" id="CP121195">
    <property type="protein sequence ID" value="XBH12636.1"/>
    <property type="molecule type" value="Genomic_DNA"/>
</dbReference>
<reference evidence="7" key="1">
    <citation type="submission" date="2023-03" db="EMBL/GenBank/DDBJ databases">
        <title>Edaphobacter sp.</title>
        <authorList>
            <person name="Huber K.J."/>
            <person name="Papendorf J."/>
            <person name="Pilke C."/>
            <person name="Bunk B."/>
            <person name="Sproeer C."/>
            <person name="Pester M."/>
        </authorList>
    </citation>
    <scope>NUCLEOTIDE SEQUENCE</scope>
    <source>
        <strain evidence="7">DSM 109920</strain>
    </source>
</reference>
<feature type="transmembrane region" description="Helical" evidence="6">
    <location>
        <begin position="206"/>
        <end position="227"/>
    </location>
</feature>
<dbReference type="PANTHER" id="PTHR21716">
    <property type="entry name" value="TRANSMEMBRANE PROTEIN"/>
    <property type="match status" value="1"/>
</dbReference>
<evidence type="ECO:0000256" key="4">
    <source>
        <dbReference type="ARBA" id="ARBA00022989"/>
    </source>
</evidence>
<evidence type="ECO:0000256" key="5">
    <source>
        <dbReference type="ARBA" id="ARBA00023136"/>
    </source>
</evidence>
<feature type="transmembrane region" description="Helical" evidence="6">
    <location>
        <begin position="64"/>
        <end position="84"/>
    </location>
</feature>
<name>A0AAU7D5D5_9BACT</name>
<evidence type="ECO:0000256" key="2">
    <source>
        <dbReference type="ARBA" id="ARBA00009773"/>
    </source>
</evidence>
<evidence type="ECO:0000256" key="6">
    <source>
        <dbReference type="SAM" id="Phobius"/>
    </source>
</evidence>
<dbReference type="RefSeq" id="WP_348269530.1">
    <property type="nucleotide sequence ID" value="NZ_CP121195.1"/>
</dbReference>
<dbReference type="GO" id="GO:0016020">
    <property type="term" value="C:membrane"/>
    <property type="evidence" value="ECO:0007669"/>
    <property type="project" value="UniProtKB-SubCell"/>
</dbReference>
<keyword evidence="4 6" id="KW-1133">Transmembrane helix</keyword>
<feature type="transmembrane region" description="Helical" evidence="6">
    <location>
        <begin position="233"/>
        <end position="263"/>
    </location>
</feature>
<accession>A0AAU7D5D5</accession>
<dbReference type="PANTHER" id="PTHR21716:SF4">
    <property type="entry name" value="TRANSMEMBRANE PROTEIN 245"/>
    <property type="match status" value="1"/>
</dbReference>
<feature type="transmembrane region" description="Helical" evidence="6">
    <location>
        <begin position="270"/>
        <end position="292"/>
    </location>
</feature>
<dbReference type="AlphaFoldDB" id="A0AAU7D5D5"/>